<proteinExistence type="predicted"/>
<name>A0A0K2THL8_LEPSM</name>
<keyword evidence="1" id="KW-1133">Transmembrane helix</keyword>
<keyword evidence="1" id="KW-0472">Membrane</keyword>
<organism evidence="2">
    <name type="scientific">Lepeophtheirus salmonis</name>
    <name type="common">Salmon louse</name>
    <name type="synonym">Caligus salmonis</name>
    <dbReference type="NCBI Taxonomy" id="72036"/>
    <lineage>
        <taxon>Eukaryota</taxon>
        <taxon>Metazoa</taxon>
        <taxon>Ecdysozoa</taxon>
        <taxon>Arthropoda</taxon>
        <taxon>Crustacea</taxon>
        <taxon>Multicrustacea</taxon>
        <taxon>Hexanauplia</taxon>
        <taxon>Copepoda</taxon>
        <taxon>Siphonostomatoida</taxon>
        <taxon>Caligidae</taxon>
        <taxon>Lepeophtheirus</taxon>
    </lineage>
</organism>
<keyword evidence="1" id="KW-0812">Transmembrane</keyword>
<accession>A0A0K2THL8</accession>
<dbReference type="AlphaFoldDB" id="A0A0K2THL8"/>
<reference evidence="2" key="1">
    <citation type="submission" date="2014-05" db="EMBL/GenBank/DDBJ databases">
        <authorList>
            <person name="Chronopoulou M."/>
        </authorList>
    </citation>
    <scope>NUCLEOTIDE SEQUENCE</scope>
    <source>
        <tissue evidence="2">Whole organism</tissue>
    </source>
</reference>
<sequence length="44" mass="5163">MRANLLSSKNYIIRVTMLISIFLFNTLKMRPISITACYYQLPHS</sequence>
<protein>
    <submittedName>
        <fullName evidence="2">Uncharacterized protein</fullName>
    </submittedName>
</protein>
<feature type="transmembrane region" description="Helical" evidence="1">
    <location>
        <begin position="12"/>
        <end position="29"/>
    </location>
</feature>
<evidence type="ECO:0000256" key="1">
    <source>
        <dbReference type="SAM" id="Phobius"/>
    </source>
</evidence>
<dbReference type="EMBL" id="HACA01008033">
    <property type="protein sequence ID" value="CDW25394.1"/>
    <property type="molecule type" value="Transcribed_RNA"/>
</dbReference>
<evidence type="ECO:0000313" key="2">
    <source>
        <dbReference type="EMBL" id="CDW25394.1"/>
    </source>
</evidence>